<keyword evidence="1" id="KW-0229">DNA integration</keyword>
<accession>A0A951QK25</accession>
<evidence type="ECO:0000256" key="2">
    <source>
        <dbReference type="ARBA" id="ARBA00023125"/>
    </source>
</evidence>
<evidence type="ECO:0000313" key="8">
    <source>
        <dbReference type="Proteomes" id="UP000729701"/>
    </source>
</evidence>
<evidence type="ECO:0000259" key="6">
    <source>
        <dbReference type="PROSITE" id="PS51736"/>
    </source>
</evidence>
<sequence>MQDLSKALGYCRVSTQRQCTEGHGLERYIDQLKRYGLTDEQIHWDIESGASETRRGYNKVLELVRSRQIKTIVVPCFDRFTRSALGWEKAREELQKYEVELLFLDGGSLDLETPEGVFTSRILAAMAAQVRDKNKYNALQGAKYFRSQRKIYKAIFGFEKNGDTVRPNFNQYRDTNKTCADVARECIDIFLKSGELTGTIRRLVEKYGSDRLEGKKYQDFSRDISTFGRWLSNPQLCGLICYYPTVPSKTQVVESGHQGIISVEKFELIQKKIAMGYVPRSNERNNPLCGIAWCETCQLKMVKNLTHARGKVYEYLRCCNCGLLIRLEIAIAYCIKTLTQKAELIANSYPDEEMSAIVSNEAMELQRQILDLKRKNDLDLEGAIKAKEQRLEAMLRSSEVETVSNSNRAKILKTAAATPGFWEEMTRHELTVLFYELIDKIVCASLGEEQAFAVSFKI</sequence>
<dbReference type="Pfam" id="PF07508">
    <property type="entry name" value="Recombinase"/>
    <property type="match status" value="1"/>
</dbReference>
<dbReference type="PROSITE" id="PS00397">
    <property type="entry name" value="RECOMBINASES_1"/>
    <property type="match status" value="1"/>
</dbReference>
<evidence type="ECO:0000256" key="4">
    <source>
        <dbReference type="PIRSR" id="PIRSR606118-50"/>
    </source>
</evidence>
<name>A0A951QK25_9CYAN</name>
<dbReference type="SMART" id="SM00857">
    <property type="entry name" value="Resolvase"/>
    <property type="match status" value="1"/>
</dbReference>
<feature type="domain" description="Resolvase/invertase-type recombinase catalytic" evidence="6">
    <location>
        <begin position="6"/>
        <end position="150"/>
    </location>
</feature>
<dbReference type="SUPFAM" id="SSF53041">
    <property type="entry name" value="Resolvase-like"/>
    <property type="match status" value="1"/>
</dbReference>
<organism evidence="7 8">
    <name type="scientific">Cyanomargarita calcarea GSE-NOS-MK-12-04C</name>
    <dbReference type="NCBI Taxonomy" id="2839659"/>
    <lineage>
        <taxon>Bacteria</taxon>
        <taxon>Bacillati</taxon>
        <taxon>Cyanobacteriota</taxon>
        <taxon>Cyanophyceae</taxon>
        <taxon>Nostocales</taxon>
        <taxon>Cyanomargaritaceae</taxon>
        <taxon>Cyanomargarita</taxon>
    </lineage>
</organism>
<dbReference type="PANTHER" id="PTHR30461">
    <property type="entry name" value="DNA-INVERTASE FROM LAMBDOID PROPHAGE"/>
    <property type="match status" value="1"/>
</dbReference>
<evidence type="ECO:0000256" key="5">
    <source>
        <dbReference type="PROSITE-ProRule" id="PRU10137"/>
    </source>
</evidence>
<dbReference type="EMBL" id="JAHHGZ010000003">
    <property type="protein sequence ID" value="MBW4666443.1"/>
    <property type="molecule type" value="Genomic_DNA"/>
</dbReference>
<reference evidence="7" key="2">
    <citation type="journal article" date="2022" name="Microbiol. Resour. Announc.">
        <title>Metagenome Sequencing to Explore Phylogenomics of Terrestrial Cyanobacteria.</title>
        <authorList>
            <person name="Ward R.D."/>
            <person name="Stajich J.E."/>
            <person name="Johansen J.R."/>
            <person name="Huntemann M."/>
            <person name="Clum A."/>
            <person name="Foster B."/>
            <person name="Foster B."/>
            <person name="Roux S."/>
            <person name="Palaniappan K."/>
            <person name="Varghese N."/>
            <person name="Mukherjee S."/>
            <person name="Reddy T.B.K."/>
            <person name="Daum C."/>
            <person name="Copeland A."/>
            <person name="Chen I.A."/>
            <person name="Ivanova N.N."/>
            <person name="Kyrpides N.C."/>
            <person name="Shapiro N."/>
            <person name="Eloe-Fadrosh E.A."/>
            <person name="Pietrasiak N."/>
        </authorList>
    </citation>
    <scope>NUCLEOTIDE SEQUENCE</scope>
    <source>
        <strain evidence="7">GSE-NOS-MK-12-04C</strain>
    </source>
</reference>
<dbReference type="InterPro" id="IPR006118">
    <property type="entry name" value="Recombinase_CS"/>
</dbReference>
<dbReference type="InterPro" id="IPR011109">
    <property type="entry name" value="DNA_bind_recombinase_dom"/>
</dbReference>
<keyword evidence="3" id="KW-0233">DNA recombination</keyword>
<evidence type="ECO:0000313" key="7">
    <source>
        <dbReference type="EMBL" id="MBW4666443.1"/>
    </source>
</evidence>
<dbReference type="Gene3D" id="3.40.50.1390">
    <property type="entry name" value="Resolvase, N-terminal catalytic domain"/>
    <property type="match status" value="1"/>
</dbReference>
<dbReference type="InterPro" id="IPR038109">
    <property type="entry name" value="DNA_bind_recomb_sf"/>
</dbReference>
<dbReference type="PROSITE" id="PS51736">
    <property type="entry name" value="RECOMBINASES_3"/>
    <property type="match status" value="1"/>
</dbReference>
<proteinExistence type="predicted"/>
<dbReference type="InterPro" id="IPR006119">
    <property type="entry name" value="Resolv_N"/>
</dbReference>
<dbReference type="GO" id="GO:0000150">
    <property type="term" value="F:DNA strand exchange activity"/>
    <property type="evidence" value="ECO:0007669"/>
    <property type="project" value="InterPro"/>
</dbReference>
<dbReference type="GO" id="GO:0003677">
    <property type="term" value="F:DNA binding"/>
    <property type="evidence" value="ECO:0007669"/>
    <property type="project" value="UniProtKB-KW"/>
</dbReference>
<comment type="caution">
    <text evidence="7">The sequence shown here is derived from an EMBL/GenBank/DDBJ whole genome shotgun (WGS) entry which is preliminary data.</text>
</comment>
<dbReference type="Pfam" id="PF00239">
    <property type="entry name" value="Resolvase"/>
    <property type="match status" value="1"/>
</dbReference>
<gene>
    <name evidence="7" type="ORF">KME60_03105</name>
</gene>
<dbReference type="Proteomes" id="UP000729701">
    <property type="component" value="Unassembled WGS sequence"/>
</dbReference>
<dbReference type="PANTHER" id="PTHR30461:SF2">
    <property type="entry name" value="SERINE RECOMBINASE PINE-RELATED"/>
    <property type="match status" value="1"/>
</dbReference>
<keyword evidence="2" id="KW-0238">DNA-binding</keyword>
<dbReference type="AlphaFoldDB" id="A0A951QK25"/>
<dbReference type="CDD" id="cd00338">
    <property type="entry name" value="Ser_Recombinase"/>
    <property type="match status" value="1"/>
</dbReference>
<dbReference type="Gene3D" id="3.90.1750.20">
    <property type="entry name" value="Putative Large Serine Recombinase, Chain B, Domain 2"/>
    <property type="match status" value="1"/>
</dbReference>
<reference evidence="7" key="1">
    <citation type="submission" date="2021-05" db="EMBL/GenBank/DDBJ databases">
        <authorList>
            <person name="Pietrasiak N."/>
            <person name="Ward R."/>
            <person name="Stajich J.E."/>
            <person name="Kurbessoian T."/>
        </authorList>
    </citation>
    <scope>NUCLEOTIDE SEQUENCE</scope>
    <source>
        <strain evidence="7">GSE-NOS-MK-12-04C</strain>
    </source>
</reference>
<evidence type="ECO:0000256" key="3">
    <source>
        <dbReference type="ARBA" id="ARBA00023172"/>
    </source>
</evidence>
<dbReference type="InterPro" id="IPR036162">
    <property type="entry name" value="Resolvase-like_N_sf"/>
</dbReference>
<protein>
    <submittedName>
        <fullName evidence="7">Recombinase family protein</fullName>
    </submittedName>
</protein>
<feature type="active site" description="O-(5'-phospho-DNA)-serine intermediate" evidence="4 5">
    <location>
        <position position="14"/>
    </location>
</feature>
<dbReference type="GO" id="GO:0015074">
    <property type="term" value="P:DNA integration"/>
    <property type="evidence" value="ECO:0007669"/>
    <property type="project" value="UniProtKB-KW"/>
</dbReference>
<dbReference type="InterPro" id="IPR050639">
    <property type="entry name" value="SSR_resolvase"/>
</dbReference>
<evidence type="ECO:0000256" key="1">
    <source>
        <dbReference type="ARBA" id="ARBA00022908"/>
    </source>
</evidence>